<dbReference type="PANTHER" id="PTHR43920:SF5">
    <property type="entry name" value="CHLORIDE INTRACELLULAR CHANNEL CLIC"/>
    <property type="match status" value="1"/>
</dbReference>
<dbReference type="SUPFAM" id="SSF52833">
    <property type="entry name" value="Thioredoxin-like"/>
    <property type="match status" value="1"/>
</dbReference>
<accession>A0A183ICD4</accession>
<keyword evidence="4" id="KW-1133">Transmembrane helix</keyword>
<dbReference type="Gene3D" id="1.20.1050.10">
    <property type="match status" value="1"/>
</dbReference>
<feature type="domain" description="CLIC N-terminal" evidence="7">
    <location>
        <begin position="25"/>
        <end position="109"/>
    </location>
</feature>
<comment type="subcellular location">
    <subcellularLocation>
        <location evidence="1">Membrane</location>
        <topology evidence="1">Single-pass membrane protein</topology>
    </subcellularLocation>
</comment>
<keyword evidence="9" id="KW-1185">Reference proteome</keyword>
<keyword evidence="3" id="KW-0812">Transmembrane</keyword>
<dbReference type="InterPro" id="IPR053823">
    <property type="entry name" value="CLIC_N"/>
</dbReference>
<name>A0A183ICD4_9BILA</name>
<evidence type="ECO:0000259" key="7">
    <source>
        <dbReference type="Pfam" id="PF22441"/>
    </source>
</evidence>
<evidence type="ECO:0000256" key="2">
    <source>
        <dbReference type="ARBA" id="ARBA00007655"/>
    </source>
</evidence>
<dbReference type="OrthoDB" id="1935530at2759"/>
<evidence type="ECO:0000256" key="1">
    <source>
        <dbReference type="ARBA" id="ARBA00004167"/>
    </source>
</evidence>
<evidence type="ECO:0000256" key="4">
    <source>
        <dbReference type="ARBA" id="ARBA00022989"/>
    </source>
</evidence>
<dbReference type="GO" id="GO:0016324">
    <property type="term" value="C:apical plasma membrane"/>
    <property type="evidence" value="ECO:0007669"/>
    <property type="project" value="TreeGrafter"/>
</dbReference>
<keyword evidence="5" id="KW-0472">Membrane</keyword>
<proteinExistence type="inferred from homology"/>
<evidence type="ECO:0000313" key="10">
    <source>
        <dbReference type="WBParaSite" id="SBAD_0000133301-mRNA-1"/>
    </source>
</evidence>
<feature type="chain" id="PRO_5043140024" evidence="6">
    <location>
        <begin position="16"/>
        <end position="260"/>
    </location>
</feature>
<evidence type="ECO:0000313" key="9">
    <source>
        <dbReference type="Proteomes" id="UP000270296"/>
    </source>
</evidence>
<evidence type="ECO:0000256" key="3">
    <source>
        <dbReference type="ARBA" id="ARBA00022692"/>
    </source>
</evidence>
<dbReference type="WBParaSite" id="SBAD_0000133301-mRNA-1">
    <property type="protein sequence ID" value="SBAD_0000133301-mRNA-1"/>
    <property type="gene ID" value="SBAD_0000133301"/>
</dbReference>
<protein>
    <submittedName>
        <fullName evidence="10">GST N-terminal domain-containing protein</fullName>
    </submittedName>
</protein>
<sequence length="260" mass="29726">MLICTCILVTDFVGACSMTSEGDCPIELWVRAGCDGVRLGGCPLCHQVFMTLLIKGQDHRISFKVKTTNPYKAQPEFRALGFRHVPAFVHDDVLIDQPDEILEYIDKILPVPDLQYHNSEADSAVKDLFSKFCFYIKSLSKDPAHLEAGLRKLDEFLEKNNTTYLCGPNVTHLDCQILPKLHQMRIVLKYIKNYEMPSSLRSLWKYLEAGYNIEAFRLSCPCDEEIILHWVDRPEVPNVSSSEYKRLSRGTTTYSFHLSA</sequence>
<dbReference type="AlphaFoldDB" id="A0A183ICD4"/>
<reference evidence="8 9" key="2">
    <citation type="submission" date="2018-11" db="EMBL/GenBank/DDBJ databases">
        <authorList>
            <consortium name="Pathogen Informatics"/>
        </authorList>
    </citation>
    <scope>NUCLEOTIDE SEQUENCE [LARGE SCALE GENOMIC DNA]</scope>
</reference>
<reference evidence="10" key="1">
    <citation type="submission" date="2016-06" db="UniProtKB">
        <authorList>
            <consortium name="WormBaseParasite"/>
        </authorList>
    </citation>
    <scope>IDENTIFICATION</scope>
</reference>
<dbReference type="Proteomes" id="UP000270296">
    <property type="component" value="Unassembled WGS sequence"/>
</dbReference>
<feature type="signal peptide" evidence="6">
    <location>
        <begin position="1"/>
        <end position="15"/>
    </location>
</feature>
<dbReference type="GO" id="GO:0005737">
    <property type="term" value="C:cytoplasm"/>
    <property type="evidence" value="ECO:0007669"/>
    <property type="project" value="TreeGrafter"/>
</dbReference>
<dbReference type="InterPro" id="IPR036249">
    <property type="entry name" value="Thioredoxin-like_sf"/>
</dbReference>
<keyword evidence="6" id="KW-0732">Signal</keyword>
<evidence type="ECO:0000256" key="6">
    <source>
        <dbReference type="SAM" id="SignalP"/>
    </source>
</evidence>
<dbReference type="SUPFAM" id="SSF47616">
    <property type="entry name" value="GST C-terminal domain-like"/>
    <property type="match status" value="1"/>
</dbReference>
<evidence type="ECO:0000256" key="5">
    <source>
        <dbReference type="ARBA" id="ARBA00023136"/>
    </source>
</evidence>
<dbReference type="PANTHER" id="PTHR43920">
    <property type="entry name" value="CHLORIDE INTRACELLULAR CHANNEL, ISOFORM A"/>
    <property type="match status" value="1"/>
</dbReference>
<evidence type="ECO:0000313" key="8">
    <source>
        <dbReference type="EMBL" id="VDO93816.1"/>
    </source>
</evidence>
<gene>
    <name evidence="8" type="ORF">SBAD_LOCUS1278</name>
</gene>
<dbReference type="Pfam" id="PF22441">
    <property type="entry name" value="CLIC-like_N"/>
    <property type="match status" value="1"/>
</dbReference>
<comment type="similarity">
    <text evidence="2">Belongs to the chloride channel CLIC family.</text>
</comment>
<organism evidence="10">
    <name type="scientific">Soboliphyme baturini</name>
    <dbReference type="NCBI Taxonomy" id="241478"/>
    <lineage>
        <taxon>Eukaryota</taxon>
        <taxon>Metazoa</taxon>
        <taxon>Ecdysozoa</taxon>
        <taxon>Nematoda</taxon>
        <taxon>Enoplea</taxon>
        <taxon>Dorylaimia</taxon>
        <taxon>Dioctophymatida</taxon>
        <taxon>Dioctophymatoidea</taxon>
        <taxon>Soboliphymatidae</taxon>
        <taxon>Soboliphyme</taxon>
    </lineage>
</organism>
<dbReference type="Gene3D" id="3.40.30.10">
    <property type="entry name" value="Glutaredoxin"/>
    <property type="match status" value="1"/>
</dbReference>
<dbReference type="InterPro" id="IPR036282">
    <property type="entry name" value="Glutathione-S-Trfase_C_sf"/>
</dbReference>
<dbReference type="EMBL" id="UZAM01006771">
    <property type="protein sequence ID" value="VDO93816.1"/>
    <property type="molecule type" value="Genomic_DNA"/>
</dbReference>
<dbReference type="GO" id="GO:0005254">
    <property type="term" value="F:chloride channel activity"/>
    <property type="evidence" value="ECO:0007669"/>
    <property type="project" value="TreeGrafter"/>
</dbReference>